<dbReference type="GO" id="GO:0035197">
    <property type="term" value="F:siRNA binding"/>
    <property type="evidence" value="ECO:0007669"/>
    <property type="project" value="TreeGrafter"/>
</dbReference>
<dbReference type="GO" id="GO:0031048">
    <property type="term" value="P:regulatory ncRNA-mediated heterochromatin formation"/>
    <property type="evidence" value="ECO:0007669"/>
    <property type="project" value="TreeGrafter"/>
</dbReference>
<feature type="region of interest" description="Disordered" evidence="1">
    <location>
        <begin position="400"/>
        <end position="611"/>
    </location>
</feature>
<feature type="compositionally biased region" description="Low complexity" evidence="1">
    <location>
        <begin position="436"/>
        <end position="450"/>
    </location>
</feature>
<dbReference type="AlphaFoldDB" id="A0A9N8Z137"/>
<feature type="compositionally biased region" description="Low complexity" evidence="1">
    <location>
        <begin position="576"/>
        <end position="589"/>
    </location>
</feature>
<dbReference type="InterPro" id="IPR048263">
    <property type="entry name" value="Arb2"/>
</dbReference>
<dbReference type="SUPFAM" id="SSF53474">
    <property type="entry name" value="alpha/beta-Hydrolases"/>
    <property type="match status" value="1"/>
</dbReference>
<proteinExistence type="predicted"/>
<dbReference type="Proteomes" id="UP000789706">
    <property type="component" value="Unassembled WGS sequence"/>
</dbReference>
<feature type="domain" description="Arb2" evidence="2">
    <location>
        <begin position="11"/>
        <end position="261"/>
    </location>
</feature>
<dbReference type="OrthoDB" id="421951at2759"/>
<dbReference type="PANTHER" id="PTHR21357">
    <property type="entry name" value="FAM172 FAMILY PROTEIN HOMOLOG CG10038"/>
    <property type="match status" value="1"/>
</dbReference>
<feature type="compositionally biased region" description="Basic and acidic residues" evidence="1">
    <location>
        <begin position="544"/>
        <end position="561"/>
    </location>
</feature>
<evidence type="ECO:0000259" key="2">
    <source>
        <dbReference type="Pfam" id="PF22749"/>
    </source>
</evidence>
<keyword evidence="4" id="KW-1185">Reference proteome</keyword>
<feature type="compositionally biased region" description="Low complexity" evidence="1">
    <location>
        <begin position="327"/>
        <end position="339"/>
    </location>
</feature>
<name>A0A9N8Z137_9GLOM</name>
<dbReference type="GO" id="GO:0005634">
    <property type="term" value="C:nucleus"/>
    <property type="evidence" value="ECO:0007669"/>
    <property type="project" value="TreeGrafter"/>
</dbReference>
<comment type="caution">
    <text evidence="3">The sequence shown here is derived from an EMBL/GenBank/DDBJ whole genome shotgun (WGS) entry which is preliminary data.</text>
</comment>
<feature type="compositionally biased region" description="Polar residues" evidence="1">
    <location>
        <begin position="475"/>
        <end position="510"/>
    </location>
</feature>
<evidence type="ECO:0000256" key="1">
    <source>
        <dbReference type="SAM" id="MobiDB-lite"/>
    </source>
</evidence>
<accession>A0A9N8Z137</accession>
<feature type="region of interest" description="Disordered" evidence="1">
    <location>
        <begin position="626"/>
        <end position="650"/>
    </location>
</feature>
<feature type="compositionally biased region" description="Basic and acidic residues" evidence="1">
    <location>
        <begin position="358"/>
        <end position="379"/>
    </location>
</feature>
<feature type="compositionally biased region" description="Basic and acidic residues" evidence="1">
    <location>
        <begin position="459"/>
        <end position="468"/>
    </location>
</feature>
<evidence type="ECO:0000313" key="4">
    <source>
        <dbReference type="Proteomes" id="UP000789706"/>
    </source>
</evidence>
<feature type="compositionally biased region" description="Low complexity" evidence="1">
    <location>
        <begin position="635"/>
        <end position="650"/>
    </location>
</feature>
<feature type="region of interest" description="Disordered" evidence="1">
    <location>
        <begin position="306"/>
        <end position="379"/>
    </location>
</feature>
<protein>
    <submittedName>
        <fullName evidence="3">8999_t:CDS:1</fullName>
    </submittedName>
</protein>
<sequence>MTESYDFYSYKTIEDFGYKFNEAGELRNIVTNDKFNFFVKPDDQSYNQRHYEALGVIIGEYIESELVSKFGLKRKIIPVGLKEDDNEPKSRIYLSEDALECQNLLLLIQGSGVVRPGQWARQVIMNESLELGSMYPYIQKAQELNWGIVVFNPNNNAVEIKNDEGTSRVLIPGSESLQEHCLYVWDKFINEAEAKHILIVAHSYGGISTLALLHKLDNDFKSRVVAIALTDSVHSSSMVPIKSKDWFSKMSCNWIKSHKPLAEKMDEATGYYGCFCVSAGHPKHEYTSGTAIKSVFDFLQHRLKKKMNPPEQTEQAEKTEKTEQKAEQQTGQQTEQQTENSFDAEGNKSNSDMDIDEDKGIRIESKDKIMTENKDTMMTENQDKIITENQDKIITENQDKIMTENQNNNSGEQSNQNNDSIEEFLTEVIKEQNYGTTEESSTEVTNEKTSQNNGFIEKSLNKTEHNDGPTEESSAEQTNQNNSFIEESSTEKTNQNNGFTEESSTEVTMKQTRESPIEINTELNQNNDDSSKEVHLVTVIDSSNESKNHITSEHTSEHDLNLQKSVPPGDITPAVQNQQQSHQPSQEEQSITEDINNGNEQSPDNANNVNIDQDTDMTIDINQEKDSVNNGNEHQQQQSLENVNNENNDQDINMSLETDIFDTNQKKESSQELNIDQDTKMSLETDIDLSEDLSQVTNNPIITYSTQEES</sequence>
<dbReference type="InterPro" id="IPR029058">
    <property type="entry name" value="AB_hydrolase_fold"/>
</dbReference>
<feature type="compositionally biased region" description="Polar residues" evidence="1">
    <location>
        <begin position="592"/>
        <end position="611"/>
    </location>
</feature>
<dbReference type="PANTHER" id="PTHR21357:SF4">
    <property type="entry name" value="FAM172 FAMILY PROTEIN HOMOLOG CG10038"/>
    <property type="match status" value="1"/>
</dbReference>
<feature type="compositionally biased region" description="Basic and acidic residues" evidence="1">
    <location>
        <begin position="315"/>
        <end position="326"/>
    </location>
</feature>
<organism evidence="3 4">
    <name type="scientific">Diversispora eburnea</name>
    <dbReference type="NCBI Taxonomy" id="1213867"/>
    <lineage>
        <taxon>Eukaryota</taxon>
        <taxon>Fungi</taxon>
        <taxon>Fungi incertae sedis</taxon>
        <taxon>Mucoromycota</taxon>
        <taxon>Glomeromycotina</taxon>
        <taxon>Glomeromycetes</taxon>
        <taxon>Diversisporales</taxon>
        <taxon>Diversisporaceae</taxon>
        <taxon>Diversispora</taxon>
    </lineage>
</organism>
<dbReference type="EMBL" id="CAJVPK010000152">
    <property type="protein sequence ID" value="CAG8461273.1"/>
    <property type="molecule type" value="Genomic_DNA"/>
</dbReference>
<gene>
    <name evidence="3" type="ORF">DEBURN_LOCUS2690</name>
</gene>
<evidence type="ECO:0000313" key="3">
    <source>
        <dbReference type="EMBL" id="CAG8461273.1"/>
    </source>
</evidence>
<dbReference type="InterPro" id="IPR053858">
    <property type="entry name" value="Arb2_dom"/>
</dbReference>
<dbReference type="Pfam" id="PF22749">
    <property type="entry name" value="Arb2"/>
    <property type="match status" value="1"/>
</dbReference>
<reference evidence="3" key="1">
    <citation type="submission" date="2021-06" db="EMBL/GenBank/DDBJ databases">
        <authorList>
            <person name="Kallberg Y."/>
            <person name="Tangrot J."/>
            <person name="Rosling A."/>
        </authorList>
    </citation>
    <scope>NUCLEOTIDE SEQUENCE</scope>
    <source>
        <strain evidence="3">AZ414A</strain>
    </source>
</reference>
<feature type="compositionally biased region" description="Low complexity" evidence="1">
    <location>
        <begin position="404"/>
        <end position="418"/>
    </location>
</feature>